<feature type="compositionally biased region" description="Low complexity" evidence="1">
    <location>
        <begin position="248"/>
        <end position="258"/>
    </location>
</feature>
<feature type="region of interest" description="Disordered" evidence="1">
    <location>
        <begin position="415"/>
        <end position="450"/>
    </location>
</feature>
<dbReference type="Proteomes" id="UP001296104">
    <property type="component" value="Unassembled WGS sequence"/>
</dbReference>
<evidence type="ECO:0000256" key="1">
    <source>
        <dbReference type="SAM" id="MobiDB-lite"/>
    </source>
</evidence>
<feature type="compositionally biased region" description="Low complexity" evidence="1">
    <location>
        <begin position="415"/>
        <end position="435"/>
    </location>
</feature>
<proteinExistence type="predicted"/>
<evidence type="ECO:0000313" key="3">
    <source>
        <dbReference type="Proteomes" id="UP001296104"/>
    </source>
</evidence>
<evidence type="ECO:0000313" key="2">
    <source>
        <dbReference type="EMBL" id="CAK4032802.1"/>
    </source>
</evidence>
<accession>A0AAI8Z5H1</accession>
<name>A0AAI8Z5H1_9PEZI</name>
<dbReference type="EMBL" id="CAVMBE010000071">
    <property type="protein sequence ID" value="CAK4032802.1"/>
    <property type="molecule type" value="Genomic_DNA"/>
</dbReference>
<keyword evidence="3" id="KW-1185">Reference proteome</keyword>
<dbReference type="PRINTS" id="PR01217">
    <property type="entry name" value="PRICHEXTENSN"/>
</dbReference>
<feature type="compositionally biased region" description="Low complexity" evidence="1">
    <location>
        <begin position="109"/>
        <end position="125"/>
    </location>
</feature>
<dbReference type="AlphaFoldDB" id="A0AAI8Z5H1"/>
<feature type="compositionally biased region" description="Pro residues" evidence="1">
    <location>
        <begin position="223"/>
        <end position="247"/>
    </location>
</feature>
<comment type="caution">
    <text evidence="2">The sequence shown here is derived from an EMBL/GenBank/DDBJ whole genome shotgun (WGS) entry which is preliminary data.</text>
</comment>
<feature type="compositionally biased region" description="Basic and acidic residues" evidence="1">
    <location>
        <begin position="88"/>
        <end position="97"/>
    </location>
</feature>
<gene>
    <name evidence="2" type="ORF">LECACI_7A007960</name>
</gene>
<feature type="region of interest" description="Disordered" evidence="1">
    <location>
        <begin position="1"/>
        <end position="309"/>
    </location>
</feature>
<feature type="region of interest" description="Disordered" evidence="1">
    <location>
        <begin position="610"/>
        <end position="676"/>
    </location>
</feature>
<feature type="compositionally biased region" description="Basic and acidic residues" evidence="1">
    <location>
        <begin position="296"/>
        <end position="305"/>
    </location>
</feature>
<feature type="compositionally biased region" description="Low complexity" evidence="1">
    <location>
        <begin position="17"/>
        <end position="43"/>
    </location>
</feature>
<sequence>MAPGTSIEGNALADGRSPSVQPNGNQPSPSPSAQSTDSPSADQPPTKKPRLKLNVRQPKAKGNVGETIAVSRPRRETNVRFRYSQDMVMRESPEPPKRKALPKPEPVEAASPASSGLSSLVSAPPSEREESPFQDPSPPPEGDEYGVNFLSYYVDGNDEDVGKQGKAERPKAKPKSRANAKQKSKAETETAKEPGPTASATPAPPPSQTVVRPDQQPMQKQHPPLPPPAGPRQSAPPPLPQQMPPQQMPHQQHQNQGPRPQHIPPPYPTGPPSHRPPQHLPPPPPPMPQPVIQFIDIKHDPKPQRPDTVAEMVRKLDDLCAALTNFGGVPVMPPTPPPEKPAKKSPKESRPSANPLDNFLSHFHEDDDSDEERDLDYQLIKPGAPDGPLTYGIQFIQNALKSWAQQRLTHQVTQQYQAQHQQQMHQQQMQQAQRRGPGRPRRYDEPDPHPVGPPAVIHTDLAATPEGVAIKAFQSVLDSGCLQVNAVLPIELSCALRHLYMQIDHLINQGSKAENNNWQCMSYSAQISANKARVDKCKADQAKAQEQMAKQQQIIDQHRMAQLGFAPQPSQPLAADQAQQQHAIDLERKRSMQHAVQQPYISQQHLNPLQLGARSNGTPVGTGVPPASNDATPKPHPATSPQNGAPPGETDTRQSKSSALPDQDPKSRKDASQVQLDKVKIYMPGFLPRSGQSMKFSFAPNSENAVRVFGTEAFPVNEQGPKLPNRGPMSAPLTQPGGDAQTPINLDGDVPGEKAFEAKPRPSTGGWNPVNAQHNAPVPSNGQSRPNSVPARPQPAASEHAKGR</sequence>
<feature type="compositionally biased region" description="Basic residues" evidence="1">
    <location>
        <begin position="172"/>
        <end position="183"/>
    </location>
</feature>
<feature type="compositionally biased region" description="Basic and acidic residues" evidence="1">
    <location>
        <begin position="340"/>
        <end position="350"/>
    </location>
</feature>
<feature type="compositionally biased region" description="Pro residues" evidence="1">
    <location>
        <begin position="261"/>
        <end position="289"/>
    </location>
</feature>
<feature type="region of interest" description="Disordered" evidence="1">
    <location>
        <begin position="712"/>
        <end position="804"/>
    </location>
</feature>
<organism evidence="2 3">
    <name type="scientific">Lecanosticta acicola</name>
    <dbReference type="NCBI Taxonomy" id="111012"/>
    <lineage>
        <taxon>Eukaryota</taxon>
        <taxon>Fungi</taxon>
        <taxon>Dikarya</taxon>
        <taxon>Ascomycota</taxon>
        <taxon>Pezizomycotina</taxon>
        <taxon>Dothideomycetes</taxon>
        <taxon>Dothideomycetidae</taxon>
        <taxon>Mycosphaerellales</taxon>
        <taxon>Mycosphaerellaceae</taxon>
        <taxon>Lecanosticta</taxon>
    </lineage>
</organism>
<feature type="compositionally biased region" description="Basic and acidic residues" evidence="1">
    <location>
        <begin position="751"/>
        <end position="760"/>
    </location>
</feature>
<feature type="compositionally biased region" description="Basic and acidic residues" evidence="1">
    <location>
        <begin position="160"/>
        <end position="171"/>
    </location>
</feature>
<feature type="compositionally biased region" description="Polar residues" evidence="1">
    <location>
        <begin position="770"/>
        <end position="787"/>
    </location>
</feature>
<reference evidence="2" key="1">
    <citation type="submission" date="2023-11" db="EMBL/GenBank/DDBJ databases">
        <authorList>
            <person name="Alioto T."/>
            <person name="Alioto T."/>
            <person name="Gomez Garrido J."/>
        </authorList>
    </citation>
    <scope>NUCLEOTIDE SEQUENCE</scope>
</reference>
<feature type="region of interest" description="Disordered" evidence="1">
    <location>
        <begin position="326"/>
        <end position="373"/>
    </location>
</feature>
<protein>
    <submittedName>
        <fullName evidence="2">Uncharacterized protein</fullName>
    </submittedName>
</protein>
<feature type="compositionally biased region" description="Polar residues" evidence="1">
    <location>
        <begin position="610"/>
        <end position="619"/>
    </location>
</feature>